<dbReference type="SMART" id="SM00896">
    <property type="entry name" value="FDX-ACB"/>
    <property type="match status" value="1"/>
</dbReference>
<gene>
    <name evidence="8" type="ORF">Vau01_080230</name>
</gene>
<evidence type="ECO:0000256" key="2">
    <source>
        <dbReference type="ARBA" id="ARBA00022598"/>
    </source>
</evidence>
<dbReference type="GO" id="GO:0043039">
    <property type="term" value="P:tRNA aminoacylation"/>
    <property type="evidence" value="ECO:0007669"/>
    <property type="project" value="InterPro"/>
</dbReference>
<name>A0A8J4E650_9ACTN</name>
<evidence type="ECO:0000313" key="9">
    <source>
        <dbReference type="Proteomes" id="UP000612585"/>
    </source>
</evidence>
<keyword evidence="9" id="KW-1185">Reference proteome</keyword>
<dbReference type="InterPro" id="IPR002319">
    <property type="entry name" value="Phenylalanyl-tRNA_Synthase"/>
</dbReference>
<dbReference type="SUPFAM" id="SSF54991">
    <property type="entry name" value="Anticodon-binding domain of PheRS"/>
    <property type="match status" value="1"/>
</dbReference>
<protein>
    <recommendedName>
        <fullName evidence="7">FDX-ACB domain-containing protein</fullName>
    </recommendedName>
</protein>
<sequence>MSIRDLTDPAAGPHAMQLIVDALTAGWDVPVVLHRGDPVVSVRDHYDLLRYPPDAVTRDRRYSRYVDDDHMLRAHTTAHVPALLRDLPHDDVLLAVPGMCYRRDVIDRHHVGEPHQLDLWRIRRASPPLDDADLTGMISRVVGAVLPGKAVTTPASPHPYTLDGRELYVDGVEIGECGVAHPEVLAAAGLPASATGLAMGLGLDRLTMLVKGIDDIRLLRSADPRVAAQMRDLGRYRPVSSMPPSRRDLSLAVDADLDPELLGDRVRAALGAEAEGLEEVTVLGETAYADLPEAARERLGIRAGQKNLLLRLVIRDHRKTLTTEDANRIRDAVYAALHAGSTHQWAASGH</sequence>
<keyword evidence="5" id="KW-0648">Protein biosynthesis</keyword>
<dbReference type="GO" id="GO:0000049">
    <property type="term" value="F:tRNA binding"/>
    <property type="evidence" value="ECO:0007669"/>
    <property type="project" value="InterPro"/>
</dbReference>
<evidence type="ECO:0000256" key="4">
    <source>
        <dbReference type="ARBA" id="ARBA00022840"/>
    </source>
</evidence>
<keyword evidence="2" id="KW-0436">Ligase</keyword>
<dbReference type="EMBL" id="BOPG01000056">
    <property type="protein sequence ID" value="GIJ60507.1"/>
    <property type="molecule type" value="Genomic_DNA"/>
</dbReference>
<feature type="domain" description="FDX-ACB" evidence="7">
    <location>
        <begin position="240"/>
        <end position="350"/>
    </location>
</feature>
<dbReference type="PROSITE" id="PS51447">
    <property type="entry name" value="FDX_ACB"/>
    <property type="match status" value="1"/>
</dbReference>
<dbReference type="GO" id="GO:0004812">
    <property type="term" value="F:aminoacyl-tRNA ligase activity"/>
    <property type="evidence" value="ECO:0007669"/>
    <property type="project" value="UniProtKB-KW"/>
</dbReference>
<evidence type="ECO:0000256" key="3">
    <source>
        <dbReference type="ARBA" id="ARBA00022741"/>
    </source>
</evidence>
<comment type="similarity">
    <text evidence="1">Belongs to the class-II aminoacyl-tRNA synthetase family.</text>
</comment>
<dbReference type="Gene3D" id="3.30.70.380">
    <property type="entry name" value="Ferrodoxin-fold anticodon-binding domain"/>
    <property type="match status" value="1"/>
</dbReference>
<keyword evidence="3" id="KW-0547">Nucleotide-binding</keyword>
<accession>A0A8J4E650</accession>
<evidence type="ECO:0000259" key="7">
    <source>
        <dbReference type="PROSITE" id="PS51447"/>
    </source>
</evidence>
<comment type="caution">
    <text evidence="8">The sequence shown here is derived from an EMBL/GenBank/DDBJ whole genome shotgun (WGS) entry which is preliminary data.</text>
</comment>
<keyword evidence="4" id="KW-0067">ATP-binding</keyword>
<keyword evidence="6" id="KW-0030">Aminoacyl-tRNA synthetase</keyword>
<dbReference type="RefSeq" id="WP_204004894.1">
    <property type="nucleotide sequence ID" value="NZ_BOPG01000056.1"/>
</dbReference>
<reference evidence="8" key="1">
    <citation type="submission" date="2021-01" db="EMBL/GenBank/DDBJ databases">
        <title>Whole genome shotgun sequence of Virgisporangium aurantiacum NBRC 16421.</title>
        <authorList>
            <person name="Komaki H."/>
            <person name="Tamura T."/>
        </authorList>
    </citation>
    <scope>NUCLEOTIDE SEQUENCE</scope>
    <source>
        <strain evidence="8">NBRC 16421</strain>
    </source>
</reference>
<dbReference type="GO" id="GO:0005524">
    <property type="term" value="F:ATP binding"/>
    <property type="evidence" value="ECO:0007669"/>
    <property type="project" value="UniProtKB-KW"/>
</dbReference>
<dbReference type="GO" id="GO:0006412">
    <property type="term" value="P:translation"/>
    <property type="evidence" value="ECO:0007669"/>
    <property type="project" value="UniProtKB-KW"/>
</dbReference>
<evidence type="ECO:0000313" key="8">
    <source>
        <dbReference type="EMBL" id="GIJ60507.1"/>
    </source>
</evidence>
<dbReference type="AlphaFoldDB" id="A0A8J4E650"/>
<dbReference type="InterPro" id="IPR045864">
    <property type="entry name" value="aa-tRNA-synth_II/BPL/LPL"/>
</dbReference>
<proteinExistence type="inferred from homology"/>
<evidence type="ECO:0000256" key="5">
    <source>
        <dbReference type="ARBA" id="ARBA00022917"/>
    </source>
</evidence>
<organism evidence="8 9">
    <name type="scientific">Virgisporangium aurantiacum</name>
    <dbReference type="NCBI Taxonomy" id="175570"/>
    <lineage>
        <taxon>Bacteria</taxon>
        <taxon>Bacillati</taxon>
        <taxon>Actinomycetota</taxon>
        <taxon>Actinomycetes</taxon>
        <taxon>Micromonosporales</taxon>
        <taxon>Micromonosporaceae</taxon>
        <taxon>Virgisporangium</taxon>
    </lineage>
</organism>
<dbReference type="InterPro" id="IPR005121">
    <property type="entry name" value="Fdx_antiC-bd"/>
</dbReference>
<dbReference type="SUPFAM" id="SSF55681">
    <property type="entry name" value="Class II aaRS and biotin synthetases"/>
    <property type="match status" value="1"/>
</dbReference>
<dbReference type="InterPro" id="IPR036690">
    <property type="entry name" value="Fdx_antiC-bd_sf"/>
</dbReference>
<dbReference type="Proteomes" id="UP000612585">
    <property type="component" value="Unassembled WGS sequence"/>
</dbReference>
<evidence type="ECO:0000256" key="6">
    <source>
        <dbReference type="ARBA" id="ARBA00023146"/>
    </source>
</evidence>
<dbReference type="Pfam" id="PF01409">
    <property type="entry name" value="tRNA-synt_2d"/>
    <property type="match status" value="1"/>
</dbReference>
<evidence type="ECO:0000256" key="1">
    <source>
        <dbReference type="ARBA" id="ARBA00008226"/>
    </source>
</evidence>
<dbReference type="Gene3D" id="3.30.930.10">
    <property type="entry name" value="Bira Bifunctional Protein, Domain 2"/>
    <property type="match status" value="1"/>
</dbReference>